<feature type="region of interest" description="Disordered" evidence="1">
    <location>
        <begin position="472"/>
        <end position="508"/>
    </location>
</feature>
<dbReference type="EMBL" id="JAPEVA010000033">
    <property type="protein sequence ID" value="KAJ4405632.1"/>
    <property type="molecule type" value="Genomic_DNA"/>
</dbReference>
<evidence type="ECO:0000313" key="3">
    <source>
        <dbReference type="Proteomes" id="UP001140510"/>
    </source>
</evidence>
<keyword evidence="3" id="KW-1185">Reference proteome</keyword>
<evidence type="ECO:0000313" key="2">
    <source>
        <dbReference type="EMBL" id="KAJ4405632.1"/>
    </source>
</evidence>
<feature type="compositionally biased region" description="Low complexity" evidence="1">
    <location>
        <begin position="387"/>
        <end position="396"/>
    </location>
</feature>
<feature type="region of interest" description="Disordered" evidence="1">
    <location>
        <begin position="387"/>
        <end position="414"/>
    </location>
</feature>
<dbReference type="OrthoDB" id="3800477at2759"/>
<feature type="region of interest" description="Disordered" evidence="1">
    <location>
        <begin position="21"/>
        <end position="53"/>
    </location>
</feature>
<protein>
    <submittedName>
        <fullName evidence="2">Uncharacterized protein</fullName>
    </submittedName>
</protein>
<organism evidence="2 3">
    <name type="scientific">Didymella pomorum</name>
    <dbReference type="NCBI Taxonomy" id="749634"/>
    <lineage>
        <taxon>Eukaryota</taxon>
        <taxon>Fungi</taxon>
        <taxon>Dikarya</taxon>
        <taxon>Ascomycota</taxon>
        <taxon>Pezizomycotina</taxon>
        <taxon>Dothideomycetes</taxon>
        <taxon>Pleosporomycetidae</taxon>
        <taxon>Pleosporales</taxon>
        <taxon>Pleosporineae</taxon>
        <taxon>Didymellaceae</taxon>
        <taxon>Didymella</taxon>
    </lineage>
</organism>
<feature type="compositionally biased region" description="Polar residues" evidence="1">
    <location>
        <begin position="75"/>
        <end position="87"/>
    </location>
</feature>
<sequence>MLTPSPPPTPEDIIEEVPATIEESSIRPDEVSTFTNPGRPVPQPYGFYGAPFDMEPSTELTHVRARAEIFGDAASPSSGDRSGTQESQDARHWTSDVAALQSRTERLQERVKHGLKKVQDSIGQKARKVRVAEQIVFQRMGSVTRRGVERKNSTVHEDAEGRCKGYQDSCCSLDRPSHEGGYARASIFRSSIRAHMVAFSFSTMIPMETIHRFKPTQRTAIMASNLIMATQDMMKLSQIWSRLFSPSPPVECLISLNPLLILSDDEAEKLCRLMEHGLHCWAYWSLLTELSVNEGVSVDDAWLSALGAELDDLGRLDTEDISQHLVRFGSDNINAPHLQSVMGKTKCLDVGMSIRRSSTRGVPSTSHNDEVFELDAVETEAKSAVPTAVASVASSPDTESEPLTPTKEDSQRQLTAMRTANEEDLVFEDESAIADRGSSLEAPVPSSPGILEELNAALDGALDERVDVFYEPVEDEPPSQVLPLTTKTNQERKGEVANGSKPVDSSLP</sequence>
<name>A0A9W9D704_9PLEO</name>
<accession>A0A9W9D704</accession>
<gene>
    <name evidence="2" type="ORF">N0V91_005151</name>
</gene>
<dbReference type="AlphaFoldDB" id="A0A9W9D704"/>
<evidence type="ECO:0000256" key="1">
    <source>
        <dbReference type="SAM" id="MobiDB-lite"/>
    </source>
</evidence>
<reference evidence="2" key="1">
    <citation type="submission" date="2022-10" db="EMBL/GenBank/DDBJ databases">
        <title>Tapping the CABI collections for fungal endophytes: first genome assemblies for Collariella, Neodidymelliopsis, Ascochyta clinopodiicola, Didymella pomorum, Didymosphaeria variabile, Neocosmospora piperis and Neocucurbitaria cava.</title>
        <authorList>
            <person name="Hill R."/>
        </authorList>
    </citation>
    <scope>NUCLEOTIDE SEQUENCE</scope>
    <source>
        <strain evidence="2">IMI 355091</strain>
    </source>
</reference>
<proteinExistence type="predicted"/>
<comment type="caution">
    <text evidence="2">The sequence shown here is derived from an EMBL/GenBank/DDBJ whole genome shotgun (WGS) entry which is preliminary data.</text>
</comment>
<dbReference type="Proteomes" id="UP001140510">
    <property type="component" value="Unassembled WGS sequence"/>
</dbReference>
<feature type="region of interest" description="Disordered" evidence="1">
    <location>
        <begin position="71"/>
        <end position="95"/>
    </location>
</feature>